<organism evidence="1 2">
    <name type="scientific">Eleusine coracana subsp. coracana</name>
    <dbReference type="NCBI Taxonomy" id="191504"/>
    <lineage>
        <taxon>Eukaryota</taxon>
        <taxon>Viridiplantae</taxon>
        <taxon>Streptophyta</taxon>
        <taxon>Embryophyta</taxon>
        <taxon>Tracheophyta</taxon>
        <taxon>Spermatophyta</taxon>
        <taxon>Magnoliopsida</taxon>
        <taxon>Liliopsida</taxon>
        <taxon>Poales</taxon>
        <taxon>Poaceae</taxon>
        <taxon>PACMAD clade</taxon>
        <taxon>Chloridoideae</taxon>
        <taxon>Cynodonteae</taxon>
        <taxon>Eleusininae</taxon>
        <taxon>Eleusine</taxon>
    </lineage>
</organism>
<reference evidence="1" key="1">
    <citation type="journal article" date="2018" name="DNA Res.">
        <title>Multiple hybrid de novo genome assembly of finger millet, an orphan allotetraploid crop.</title>
        <authorList>
            <person name="Hatakeyama M."/>
            <person name="Aluri S."/>
            <person name="Balachadran M.T."/>
            <person name="Sivarajan S.R."/>
            <person name="Patrignani A."/>
            <person name="Gruter S."/>
            <person name="Poveda L."/>
            <person name="Shimizu-Inatsugi R."/>
            <person name="Baeten J."/>
            <person name="Francoijs K.J."/>
            <person name="Nataraja K.N."/>
            <person name="Reddy Y.A.N."/>
            <person name="Phadnis S."/>
            <person name="Ravikumar R.L."/>
            <person name="Schlapbach R."/>
            <person name="Sreeman S.M."/>
            <person name="Shimizu K.K."/>
        </authorList>
    </citation>
    <scope>NUCLEOTIDE SEQUENCE</scope>
</reference>
<sequence>MSFQLTLGTLDHRLTKGRRIGADKSGVQVIVRDEHGVENFGIDRLVLQINHVHLLADALQCRLCAKRGKVGSNVAVRVLGHNLQVDILCKLHVLGVDAQYFKSPYLIRHANVDFTVEPSQSWVDAVGAVMTMT</sequence>
<proteinExistence type="predicted"/>
<comment type="caution">
    <text evidence="1">The sequence shown here is derived from an EMBL/GenBank/DDBJ whole genome shotgun (WGS) entry which is preliminary data.</text>
</comment>
<evidence type="ECO:0000313" key="1">
    <source>
        <dbReference type="EMBL" id="GJN09127.1"/>
    </source>
</evidence>
<dbReference type="Proteomes" id="UP001054889">
    <property type="component" value="Unassembled WGS sequence"/>
</dbReference>
<protein>
    <submittedName>
        <fullName evidence="1">Uncharacterized protein</fullName>
    </submittedName>
</protein>
<dbReference type="AlphaFoldDB" id="A0AAV5DFU4"/>
<accession>A0AAV5DFU4</accession>
<keyword evidence="2" id="KW-1185">Reference proteome</keyword>
<gene>
    <name evidence="1" type="primary">ga27106</name>
    <name evidence="1" type="ORF">PR202_ga27106</name>
</gene>
<evidence type="ECO:0000313" key="2">
    <source>
        <dbReference type="Proteomes" id="UP001054889"/>
    </source>
</evidence>
<reference evidence="1" key="2">
    <citation type="submission" date="2021-12" db="EMBL/GenBank/DDBJ databases">
        <title>Resequencing data analysis of finger millet.</title>
        <authorList>
            <person name="Hatakeyama M."/>
            <person name="Aluri S."/>
            <person name="Balachadran M.T."/>
            <person name="Sivarajan S.R."/>
            <person name="Poveda L."/>
            <person name="Shimizu-Inatsugi R."/>
            <person name="Schlapbach R."/>
            <person name="Sreeman S.M."/>
            <person name="Shimizu K.K."/>
        </authorList>
    </citation>
    <scope>NUCLEOTIDE SEQUENCE</scope>
</reference>
<name>A0AAV5DFU4_ELECO</name>
<dbReference type="EMBL" id="BQKI01000015">
    <property type="protein sequence ID" value="GJN09127.1"/>
    <property type="molecule type" value="Genomic_DNA"/>
</dbReference>